<dbReference type="Pfam" id="PF13556">
    <property type="entry name" value="HTH_30"/>
    <property type="match status" value="1"/>
</dbReference>
<dbReference type="Pfam" id="PF17853">
    <property type="entry name" value="GGDEF_2"/>
    <property type="match status" value="1"/>
</dbReference>
<dbReference type="PANTHER" id="PTHR33744">
    <property type="entry name" value="CARBOHYDRATE DIACID REGULATOR"/>
    <property type="match status" value="1"/>
</dbReference>
<dbReference type="InterPro" id="IPR025736">
    <property type="entry name" value="PucR_C-HTH_dom"/>
</dbReference>
<evidence type="ECO:0000313" key="5">
    <source>
        <dbReference type="EMBL" id="MCV7392453.1"/>
    </source>
</evidence>
<dbReference type="InterPro" id="IPR051448">
    <property type="entry name" value="CdaR-like_regulators"/>
</dbReference>
<evidence type="ECO:0000256" key="1">
    <source>
        <dbReference type="ARBA" id="ARBA00006754"/>
    </source>
</evidence>
<dbReference type="AlphaFoldDB" id="A0AAW5TD32"/>
<protein>
    <submittedName>
        <fullName evidence="5">Helix-turn-helix domain-containing protein</fullName>
    </submittedName>
</protein>
<comment type="similarity">
    <text evidence="1">Belongs to the CdaR family.</text>
</comment>
<dbReference type="InterPro" id="IPR041522">
    <property type="entry name" value="CdaR_GGDEF"/>
</dbReference>
<dbReference type="InterPro" id="IPR042070">
    <property type="entry name" value="PucR_C-HTH_sf"/>
</dbReference>
<sequence length="424" mass="45411">MDPAAATASTVVMDRLIARQAAVSQSVQRALASQITQLRGDRELVQLLGASVAGNVETIFNALRHDIPLDNIEPPTAALEYARRVAQRGVPMDALVRAYRLGHSLVIDAASDEINAAGLDARIGLTVFERITSVSFRYIDWISQQVVVVYEDERDRWLANQNSARALRVREVLEAPASAPAADPEALTAALRYPIQRTHLAVVLWWPADCEHDDGLGRLESVLRDLAQTVGAQGSPLFVAADRNTGWGWIPLSTAAAATAVDLARAHLAARRGAPAVAIGTPSYGVDGFRRSHRQAVRVRGVALTAGTGGVTAAGDPGLAAAALIGENIDDAREFVSQTLGALAADTANDARLRETLRVYLHDGSSYKSAGEKLNLHFNSVKYRVGRAEERRGKPVGDDRLDVELALLLCQRYGTAVLANPSGD</sequence>
<gene>
    <name evidence="5" type="ORF">H5P34_30835</name>
</gene>
<evidence type="ECO:0000259" key="2">
    <source>
        <dbReference type="Pfam" id="PF13556"/>
    </source>
</evidence>
<evidence type="ECO:0000313" key="6">
    <source>
        <dbReference type="Proteomes" id="UP001141659"/>
    </source>
</evidence>
<dbReference type="PANTHER" id="PTHR33744:SF1">
    <property type="entry name" value="DNA-BINDING TRANSCRIPTIONAL ACTIVATOR ADER"/>
    <property type="match status" value="1"/>
</dbReference>
<feature type="domain" description="PucR C-terminal helix-turn-helix" evidence="2">
    <location>
        <begin position="353"/>
        <end position="408"/>
    </location>
</feature>
<comment type="caution">
    <text evidence="5">The sequence shown here is derived from an EMBL/GenBank/DDBJ whole genome shotgun (WGS) entry which is preliminary data.</text>
</comment>
<accession>A0AAW5TD32</accession>
<dbReference type="Gene3D" id="1.10.10.2840">
    <property type="entry name" value="PucR C-terminal helix-turn-helix domain"/>
    <property type="match status" value="1"/>
</dbReference>
<feature type="domain" description="CdaR GGDEF-like" evidence="4">
    <location>
        <begin position="185"/>
        <end position="299"/>
    </location>
</feature>
<reference evidence="5" key="2">
    <citation type="journal article" date="2022" name="BMC Genomics">
        <title>Comparative genome analysis of mycobacteria focusing on tRNA and non-coding RNA.</title>
        <authorList>
            <person name="Behra P.R.K."/>
            <person name="Pettersson B.M.F."/>
            <person name="Ramesh M."/>
            <person name="Das S."/>
            <person name="Dasgupta S."/>
            <person name="Kirsebom L.A."/>
        </authorList>
    </citation>
    <scope>NUCLEOTIDE SEQUENCE</scope>
    <source>
        <strain evidence="5">DSM 44242</strain>
    </source>
</reference>
<dbReference type="Proteomes" id="UP001141659">
    <property type="component" value="Unassembled WGS sequence"/>
</dbReference>
<dbReference type="Pfam" id="PF14361">
    <property type="entry name" value="RsbRD_N"/>
    <property type="match status" value="1"/>
</dbReference>
<dbReference type="InterPro" id="IPR025751">
    <property type="entry name" value="RsbRD_N_dom"/>
</dbReference>
<organism evidence="5 6">
    <name type="scientific">Mycolicibacterium porcinum</name>
    <dbReference type="NCBI Taxonomy" id="39693"/>
    <lineage>
        <taxon>Bacteria</taxon>
        <taxon>Bacillati</taxon>
        <taxon>Actinomycetota</taxon>
        <taxon>Actinomycetes</taxon>
        <taxon>Mycobacteriales</taxon>
        <taxon>Mycobacteriaceae</taxon>
        <taxon>Mycolicibacterium</taxon>
    </lineage>
</organism>
<reference evidence="5" key="1">
    <citation type="submission" date="2020-07" db="EMBL/GenBank/DDBJ databases">
        <authorList>
            <person name="Pettersson B.M.F."/>
            <person name="Behra P.R.K."/>
            <person name="Ramesh M."/>
            <person name="Das S."/>
            <person name="Dasgupta S."/>
            <person name="Kirsebom L.A."/>
        </authorList>
    </citation>
    <scope>NUCLEOTIDE SEQUENCE</scope>
    <source>
        <strain evidence="5">DSM 44242</strain>
    </source>
</reference>
<evidence type="ECO:0000259" key="3">
    <source>
        <dbReference type="Pfam" id="PF14361"/>
    </source>
</evidence>
<dbReference type="RefSeq" id="WP_036443075.1">
    <property type="nucleotide sequence ID" value="NZ_JACKVC010000029.1"/>
</dbReference>
<evidence type="ECO:0000259" key="4">
    <source>
        <dbReference type="Pfam" id="PF17853"/>
    </source>
</evidence>
<dbReference type="EMBL" id="JACKVC010000029">
    <property type="protein sequence ID" value="MCV7392453.1"/>
    <property type="molecule type" value="Genomic_DNA"/>
</dbReference>
<name>A0AAW5TD32_9MYCO</name>
<feature type="domain" description="RsbT co-antagonist protein RsbRD N-terminal" evidence="3">
    <location>
        <begin position="23"/>
        <end position="165"/>
    </location>
</feature>
<proteinExistence type="inferred from homology"/>